<dbReference type="PANTHER" id="PTHR46983:SF2">
    <property type="entry name" value="INTEGRIN SUBUNIT BETA 1 BINDING PROTEIN 2"/>
    <property type="match status" value="1"/>
</dbReference>
<sequence length="354" mass="40342">MSLLCYNQGCGEKYDLELNTEDSCLFHPGVPIFHDALKGWSCCKKRTTDFSEFLSIKGCTRGRHSNEKPQEPLKPEVTQNKEVSADLRPRMEMELIMQGPKSAEKMQKERPSPDQPLLRLNQKVSKSLEQTVEKLNPCKEPKPAKNDGAETSVMLGTVCKNSGCKQVCQGPHTDTEVCHFHPGVPVFHEGMKFWNCCTIQTSDFDAFLEQKGCATGKHTWFKKEDKKLVSCRQDWHQTDRQVVVTVYAKNPVPFMSHVEANSTVLLIRVVFEGEKIFHKQIELWGVVDVEKSFVNMMPSKVEVTLVKKDLVTWGKLETPHKRLGYKVEESVLEEKEVSPPELKKEEEVEDSDDS</sequence>
<dbReference type="OMA" id="KHRWVAK"/>
<dbReference type="GO" id="GO:0046872">
    <property type="term" value="F:metal ion binding"/>
    <property type="evidence" value="ECO:0007669"/>
    <property type="project" value="UniProtKB-KW"/>
</dbReference>
<dbReference type="CDD" id="cd06488">
    <property type="entry name" value="p23_melusin_like"/>
    <property type="match status" value="1"/>
</dbReference>
<keyword evidence="2" id="KW-0677">Repeat</keyword>
<feature type="domain" description="CHORD" evidence="6">
    <location>
        <begin position="159"/>
        <end position="218"/>
    </location>
</feature>
<dbReference type="GeneTree" id="ENSGT00940000159429"/>
<dbReference type="InterPro" id="IPR007051">
    <property type="entry name" value="CHORD_dom"/>
</dbReference>
<dbReference type="InterPro" id="IPR008978">
    <property type="entry name" value="HSP20-like_chaperone"/>
</dbReference>
<reference evidence="7" key="3">
    <citation type="submission" date="2025-09" db="UniProtKB">
        <authorList>
            <consortium name="Ensembl"/>
        </authorList>
    </citation>
    <scope>IDENTIFICATION</scope>
</reference>
<evidence type="ECO:0000259" key="6">
    <source>
        <dbReference type="PROSITE" id="PS51401"/>
    </source>
</evidence>
<dbReference type="PROSITE" id="PS51203">
    <property type="entry name" value="CS"/>
    <property type="match status" value="1"/>
</dbReference>
<dbReference type="Proteomes" id="UP000008672">
    <property type="component" value="Unassembled WGS sequence"/>
</dbReference>
<name>H3AR95_LATCH</name>
<dbReference type="Gene3D" id="4.10.1130.20">
    <property type="match status" value="2"/>
</dbReference>
<evidence type="ECO:0000256" key="1">
    <source>
        <dbReference type="ARBA" id="ARBA00022723"/>
    </source>
</evidence>
<keyword evidence="3" id="KW-0862">Zinc</keyword>
<gene>
    <name evidence="7" type="primary">ITGB1BP2</name>
</gene>
<dbReference type="HOGENOM" id="CLU_040079_0_0_1"/>
<dbReference type="PANTHER" id="PTHR46983">
    <property type="entry name" value="CYSTEINE AND HISTIDINE-RICH DOMAIN-CONTAINING PROTEIN 1"/>
    <property type="match status" value="1"/>
</dbReference>
<dbReference type="AlphaFoldDB" id="H3AR95"/>
<accession>H3AR95</accession>
<evidence type="ECO:0000256" key="4">
    <source>
        <dbReference type="SAM" id="MobiDB-lite"/>
    </source>
</evidence>
<evidence type="ECO:0000256" key="3">
    <source>
        <dbReference type="ARBA" id="ARBA00022833"/>
    </source>
</evidence>
<dbReference type="InterPro" id="IPR007052">
    <property type="entry name" value="CS_dom"/>
</dbReference>
<feature type="compositionally biased region" description="Basic and acidic residues" evidence="4">
    <location>
        <begin position="334"/>
        <end position="346"/>
    </location>
</feature>
<dbReference type="SUPFAM" id="SSF49764">
    <property type="entry name" value="HSP20-like chaperones"/>
    <property type="match status" value="1"/>
</dbReference>
<dbReference type="eggNOG" id="KOG1667">
    <property type="taxonomic scope" value="Eukaryota"/>
</dbReference>
<dbReference type="InParanoid" id="H3AR95"/>
<dbReference type="Pfam" id="PF04968">
    <property type="entry name" value="CHORD"/>
    <property type="match status" value="2"/>
</dbReference>
<dbReference type="Ensembl" id="ENSLACT00000012258.1">
    <property type="protein sequence ID" value="ENSLACP00000012166.1"/>
    <property type="gene ID" value="ENSLACG00000010709.1"/>
</dbReference>
<feature type="region of interest" description="Disordered" evidence="4">
    <location>
        <begin position="334"/>
        <end position="354"/>
    </location>
</feature>
<evidence type="ECO:0000313" key="7">
    <source>
        <dbReference type="Ensembl" id="ENSLACP00000012166.1"/>
    </source>
</evidence>
<dbReference type="STRING" id="7897.ENSLACP00000012166"/>
<proteinExistence type="predicted"/>
<evidence type="ECO:0000259" key="5">
    <source>
        <dbReference type="PROSITE" id="PS51203"/>
    </source>
</evidence>
<evidence type="ECO:0000313" key="8">
    <source>
        <dbReference type="Proteomes" id="UP000008672"/>
    </source>
</evidence>
<dbReference type="InterPro" id="IPR039790">
    <property type="entry name" value="CHRD1"/>
</dbReference>
<reference evidence="7" key="2">
    <citation type="submission" date="2025-08" db="UniProtKB">
        <authorList>
            <consortium name="Ensembl"/>
        </authorList>
    </citation>
    <scope>IDENTIFICATION</scope>
</reference>
<dbReference type="EMBL" id="AFYH01144532">
    <property type="status" value="NOT_ANNOTATED_CDS"/>
    <property type="molecule type" value="Genomic_DNA"/>
</dbReference>
<dbReference type="Pfam" id="PF04969">
    <property type="entry name" value="CS"/>
    <property type="match status" value="1"/>
</dbReference>
<feature type="domain" description="CS" evidence="5">
    <location>
        <begin position="228"/>
        <end position="317"/>
    </location>
</feature>
<evidence type="ECO:0000256" key="2">
    <source>
        <dbReference type="ARBA" id="ARBA00022737"/>
    </source>
</evidence>
<protein>
    <submittedName>
        <fullName evidence="7">Integrin subunit beta 1 binding protein 2</fullName>
    </submittedName>
</protein>
<dbReference type="PROSITE" id="PS51401">
    <property type="entry name" value="CHORD"/>
    <property type="match status" value="2"/>
</dbReference>
<dbReference type="FunFam" id="4.10.1130.20:FF:000001">
    <property type="entry name" value="Cysteine and histidine-rich domain-containing protein 1"/>
    <property type="match status" value="1"/>
</dbReference>
<dbReference type="Bgee" id="ENSLACG00000010709">
    <property type="expression patterns" value="Expressed in muscle tissue and 6 other cell types or tissues"/>
</dbReference>
<keyword evidence="1" id="KW-0479">Metal-binding</keyword>
<dbReference type="EMBL" id="AFYH01144531">
    <property type="status" value="NOT_ANNOTATED_CDS"/>
    <property type="molecule type" value="Genomic_DNA"/>
</dbReference>
<reference evidence="8" key="1">
    <citation type="submission" date="2011-08" db="EMBL/GenBank/DDBJ databases">
        <title>The draft genome of Latimeria chalumnae.</title>
        <authorList>
            <person name="Di Palma F."/>
            <person name="Alfoldi J."/>
            <person name="Johnson J."/>
            <person name="Berlin A."/>
            <person name="Gnerre S."/>
            <person name="Jaffe D."/>
            <person name="MacCallum I."/>
            <person name="Young S."/>
            <person name="Walker B.J."/>
            <person name="Lander E."/>
            <person name="Lindblad-Toh K."/>
        </authorList>
    </citation>
    <scope>NUCLEOTIDE SEQUENCE [LARGE SCALE GENOMIC DNA]</scope>
    <source>
        <strain evidence="8">Wild caught</strain>
    </source>
</reference>
<organism evidence="7 8">
    <name type="scientific">Latimeria chalumnae</name>
    <name type="common">Coelacanth</name>
    <dbReference type="NCBI Taxonomy" id="7897"/>
    <lineage>
        <taxon>Eukaryota</taxon>
        <taxon>Metazoa</taxon>
        <taxon>Chordata</taxon>
        <taxon>Craniata</taxon>
        <taxon>Vertebrata</taxon>
        <taxon>Euteleostomi</taxon>
        <taxon>Coelacanthiformes</taxon>
        <taxon>Coelacanthidae</taxon>
        <taxon>Latimeria</taxon>
    </lineage>
</organism>
<dbReference type="Gene3D" id="2.60.40.790">
    <property type="match status" value="1"/>
</dbReference>
<feature type="domain" description="CHORD" evidence="6">
    <location>
        <begin position="5"/>
        <end position="64"/>
    </location>
</feature>
<keyword evidence="8" id="KW-1185">Reference proteome</keyword>